<dbReference type="AlphaFoldDB" id="A0A553SR61"/>
<evidence type="ECO:0000313" key="3">
    <source>
        <dbReference type="Proteomes" id="UP000319837"/>
    </source>
</evidence>
<keyword evidence="1" id="KW-0812">Transmembrane</keyword>
<reference evidence="3" key="1">
    <citation type="submission" date="2018-10" db="EMBL/GenBank/DDBJ databases">
        <title>FDA dAtabase for Regulatory Grade micrObial Sequences (FDA-ARGOS): Supporting development and validation of Infectious Disease Dx tests.</title>
        <authorList>
            <person name="Minogue T."/>
            <person name="Wolcott M."/>
            <person name="Wasieloski L."/>
            <person name="Aguilar W."/>
            <person name="Moore D."/>
            <person name="Tallon L."/>
            <person name="Sadzewicz L."/>
            <person name="Sengamalay N."/>
            <person name="Ott S."/>
            <person name="Godinez A."/>
            <person name="Nagaraj S."/>
            <person name="Vavikolanu K."/>
            <person name="Vyas G."/>
            <person name="Nadendla S."/>
            <person name="George J."/>
            <person name="Sichtig H."/>
        </authorList>
    </citation>
    <scope>NUCLEOTIDE SEQUENCE [LARGE SCALE GENOMIC DNA]</scope>
    <source>
        <strain evidence="3">FDAARGOS_343</strain>
    </source>
</reference>
<evidence type="ECO:0000256" key="1">
    <source>
        <dbReference type="SAM" id="Phobius"/>
    </source>
</evidence>
<accession>A0A553SR61</accession>
<dbReference type="Proteomes" id="UP000319837">
    <property type="component" value="Unassembled WGS sequence"/>
</dbReference>
<comment type="caution">
    <text evidence="2">The sequence shown here is derived from an EMBL/GenBank/DDBJ whole genome shotgun (WGS) entry which is preliminary data.</text>
</comment>
<name>A0A553SR61_NIACI</name>
<sequence>MFIFIFLIRYISEQPLLNVGTLLVSICGIILSCNGLNYNKSGIVQLSRIVLCFMIPIENFLMYLNNFVGNASDGFEFIPFSIGEKLRIACQILFIFLPEIAWIVSKNINIQPARWLPFLYPFGIIVFHKFLPF</sequence>
<organism evidence="2 3">
    <name type="scientific">Niallia circulans</name>
    <name type="common">Bacillus circulans</name>
    <dbReference type="NCBI Taxonomy" id="1397"/>
    <lineage>
        <taxon>Bacteria</taxon>
        <taxon>Bacillati</taxon>
        <taxon>Bacillota</taxon>
        <taxon>Bacilli</taxon>
        <taxon>Bacillales</taxon>
        <taxon>Bacillaceae</taxon>
        <taxon>Niallia</taxon>
    </lineage>
</organism>
<gene>
    <name evidence="2" type="ORF">CEQ21_00385</name>
</gene>
<keyword evidence="1" id="KW-1133">Transmembrane helix</keyword>
<feature type="transmembrane region" description="Helical" evidence="1">
    <location>
        <begin position="16"/>
        <end position="37"/>
    </location>
</feature>
<dbReference type="RefSeq" id="WP_185762913.1">
    <property type="nucleotide sequence ID" value="NZ_RIBP01000001.1"/>
</dbReference>
<dbReference type="EMBL" id="RIBP01000001">
    <property type="protein sequence ID" value="TRZ39470.1"/>
    <property type="molecule type" value="Genomic_DNA"/>
</dbReference>
<evidence type="ECO:0000313" key="2">
    <source>
        <dbReference type="EMBL" id="TRZ39470.1"/>
    </source>
</evidence>
<feature type="transmembrane region" description="Helical" evidence="1">
    <location>
        <begin position="49"/>
        <end position="66"/>
    </location>
</feature>
<protein>
    <submittedName>
        <fullName evidence="2">Uncharacterized protein</fullName>
    </submittedName>
</protein>
<keyword evidence="1" id="KW-0472">Membrane</keyword>
<feature type="transmembrane region" description="Helical" evidence="1">
    <location>
        <begin position="86"/>
        <end position="103"/>
    </location>
</feature>
<proteinExistence type="predicted"/>